<keyword evidence="1" id="KW-1133">Transmembrane helix</keyword>
<reference evidence="3 4" key="1">
    <citation type="submission" date="2016-11" db="EMBL/GenBank/DDBJ databases">
        <title>Trade-off between light-utilization and light-protection in marine flavobacteria.</title>
        <authorList>
            <person name="Kumagai Y."/>
        </authorList>
    </citation>
    <scope>NUCLEOTIDE SEQUENCE [LARGE SCALE GENOMIC DNA]</scope>
    <source>
        <strain evidence="3 4">NBRC 107741</strain>
    </source>
</reference>
<proteinExistence type="predicted"/>
<keyword evidence="1" id="KW-0472">Membrane</keyword>
<evidence type="ECO:0000256" key="1">
    <source>
        <dbReference type="SAM" id="Phobius"/>
    </source>
</evidence>
<dbReference type="AlphaFoldDB" id="A0A2S7KSZ9"/>
<dbReference type="EMBL" id="MQUB01000001">
    <property type="protein sequence ID" value="PQB05755.1"/>
    <property type="molecule type" value="Genomic_DNA"/>
</dbReference>
<protein>
    <submittedName>
        <fullName evidence="3">Uncharacterized protein</fullName>
    </submittedName>
</protein>
<comment type="caution">
    <text evidence="3">The sequence shown here is derived from an EMBL/GenBank/DDBJ whole genome shotgun (WGS) entry which is preliminary data.</text>
</comment>
<gene>
    <name evidence="2" type="ORF">BST85_13265</name>
    <name evidence="3" type="ORF">BST85_13280</name>
</gene>
<keyword evidence="1" id="KW-0812">Transmembrane</keyword>
<organism evidence="3 4">
    <name type="scientific">Aureitalea marina</name>
    <dbReference type="NCBI Taxonomy" id="930804"/>
    <lineage>
        <taxon>Bacteria</taxon>
        <taxon>Pseudomonadati</taxon>
        <taxon>Bacteroidota</taxon>
        <taxon>Flavobacteriia</taxon>
        <taxon>Flavobacteriales</taxon>
        <taxon>Flavobacteriaceae</taxon>
        <taxon>Aureitalea</taxon>
    </lineage>
</organism>
<accession>A0A2S7KSZ9</accession>
<feature type="transmembrane region" description="Helical" evidence="1">
    <location>
        <begin position="51"/>
        <end position="71"/>
    </location>
</feature>
<evidence type="ECO:0000313" key="2">
    <source>
        <dbReference type="EMBL" id="PQB05752.1"/>
    </source>
</evidence>
<dbReference type="EMBL" id="MQUB01000001">
    <property type="protein sequence ID" value="PQB05752.1"/>
    <property type="molecule type" value="Genomic_DNA"/>
</dbReference>
<dbReference type="Proteomes" id="UP000239800">
    <property type="component" value="Unassembled WGS sequence"/>
</dbReference>
<sequence length="83" mass="9360">MEEIVFGLLNSIGYFVRKGLTGFWGKVSSARGNEDPTKENSTEVKMVVDTWIGFIVVIAIITGIVFAYQTFYNNAYSGKRKVW</sequence>
<keyword evidence="4" id="KW-1185">Reference proteome</keyword>
<dbReference type="RefSeq" id="WP_104813702.1">
    <property type="nucleotide sequence ID" value="NZ_MQUB01000001.1"/>
</dbReference>
<evidence type="ECO:0000313" key="3">
    <source>
        <dbReference type="EMBL" id="PQB05755.1"/>
    </source>
</evidence>
<evidence type="ECO:0000313" key="4">
    <source>
        <dbReference type="Proteomes" id="UP000239800"/>
    </source>
</evidence>
<name>A0A2S7KSZ9_9FLAO</name>